<dbReference type="Gene3D" id="1.20.120.350">
    <property type="entry name" value="Voltage-gated potassium channels. Chain C"/>
    <property type="match status" value="1"/>
</dbReference>
<name>A0A7S2RFV8_9STRA</name>
<dbReference type="InterPro" id="IPR027359">
    <property type="entry name" value="Volt_channel_dom_sf"/>
</dbReference>
<evidence type="ECO:0000256" key="4">
    <source>
        <dbReference type="ARBA" id="ARBA00023136"/>
    </source>
</evidence>
<evidence type="ECO:0000256" key="2">
    <source>
        <dbReference type="ARBA" id="ARBA00022692"/>
    </source>
</evidence>
<dbReference type="AlphaFoldDB" id="A0A7S2RFV8"/>
<reference evidence="6" key="1">
    <citation type="submission" date="2021-01" db="EMBL/GenBank/DDBJ databases">
        <authorList>
            <person name="Corre E."/>
            <person name="Pelletier E."/>
            <person name="Niang G."/>
            <person name="Scheremetjew M."/>
            <person name="Finn R."/>
            <person name="Kale V."/>
            <person name="Holt S."/>
            <person name="Cochrane G."/>
            <person name="Meng A."/>
            <person name="Brown T."/>
            <person name="Cohen L."/>
        </authorList>
    </citation>
    <scope>NUCLEOTIDE SEQUENCE</scope>
    <source>
        <strain evidence="6">NY070348D</strain>
    </source>
</reference>
<gene>
    <name evidence="6" type="ORF">QSP1433_LOCUS2971</name>
    <name evidence="7" type="ORF">QSP1433_LOCUS2977</name>
</gene>
<evidence type="ECO:0008006" key="8">
    <source>
        <dbReference type="Google" id="ProtNLM"/>
    </source>
</evidence>
<keyword evidence="3 5" id="KW-1133">Transmembrane helix</keyword>
<sequence length="237" mass="26663">MAGDWHAAASQTRGASPVDLIERRKTALRVGPIEFISLIVNRLHFSRAYALFYGFMIVINMIMLVWLVLDGGRPVSSIFWALEVTVTVVLALEISSKLIAGGCKYWSSLYNWFDTIVLTLCVFSLIHTHVFLYEEVDNLVSWVLLIARYILQALRLIALLRHRKNLRSIAEGDFLAVRRTSSLGVVDFNGVESDEEDENISITDVLDHVFNSDEGCELTPALGRIDEQVSRGTSDEE</sequence>
<accession>A0A7S2RFV8</accession>
<evidence type="ECO:0000313" key="7">
    <source>
        <dbReference type="EMBL" id="CAD9669907.1"/>
    </source>
</evidence>
<feature type="transmembrane region" description="Helical" evidence="5">
    <location>
        <begin position="139"/>
        <end position="160"/>
    </location>
</feature>
<dbReference type="SUPFAM" id="SSF81324">
    <property type="entry name" value="Voltage-gated potassium channels"/>
    <property type="match status" value="1"/>
</dbReference>
<keyword evidence="4 5" id="KW-0472">Membrane</keyword>
<proteinExistence type="predicted"/>
<dbReference type="PANTHER" id="PTHR38483:SF1">
    <property type="entry name" value="ION TRANSPORT DOMAIN-CONTAINING PROTEIN"/>
    <property type="match status" value="1"/>
</dbReference>
<dbReference type="PANTHER" id="PTHR38483">
    <property type="entry name" value="CHROMOSOME 1, WHOLE GENOME SHOTGUN SEQUENCE"/>
    <property type="match status" value="1"/>
</dbReference>
<feature type="transmembrane region" description="Helical" evidence="5">
    <location>
        <begin position="112"/>
        <end position="133"/>
    </location>
</feature>
<keyword evidence="2 5" id="KW-0812">Transmembrane</keyword>
<comment type="subcellular location">
    <subcellularLocation>
        <location evidence="1">Membrane</location>
        <topology evidence="1">Multi-pass membrane protein</topology>
    </subcellularLocation>
</comment>
<protein>
    <recommendedName>
        <fullName evidence="8">Ion transport domain-containing protein</fullName>
    </recommendedName>
</protein>
<dbReference type="GO" id="GO:0016020">
    <property type="term" value="C:membrane"/>
    <property type="evidence" value="ECO:0007669"/>
    <property type="project" value="UniProtKB-SubCell"/>
</dbReference>
<dbReference type="EMBL" id="HBHK01005070">
    <property type="protein sequence ID" value="CAD9669907.1"/>
    <property type="molecule type" value="Transcribed_RNA"/>
</dbReference>
<feature type="transmembrane region" description="Helical" evidence="5">
    <location>
        <begin position="48"/>
        <end position="69"/>
    </location>
</feature>
<evidence type="ECO:0000313" key="6">
    <source>
        <dbReference type="EMBL" id="CAD9669888.1"/>
    </source>
</evidence>
<dbReference type="EMBL" id="HBHK01005059">
    <property type="protein sequence ID" value="CAD9669888.1"/>
    <property type="molecule type" value="Transcribed_RNA"/>
</dbReference>
<evidence type="ECO:0000256" key="5">
    <source>
        <dbReference type="SAM" id="Phobius"/>
    </source>
</evidence>
<organism evidence="6">
    <name type="scientific">Mucochytrium quahogii</name>
    <dbReference type="NCBI Taxonomy" id="96639"/>
    <lineage>
        <taxon>Eukaryota</taxon>
        <taxon>Sar</taxon>
        <taxon>Stramenopiles</taxon>
        <taxon>Bigyra</taxon>
        <taxon>Labyrinthulomycetes</taxon>
        <taxon>Thraustochytrida</taxon>
        <taxon>Thraustochytriidae</taxon>
        <taxon>Mucochytrium</taxon>
    </lineage>
</organism>
<feature type="transmembrane region" description="Helical" evidence="5">
    <location>
        <begin position="75"/>
        <end position="92"/>
    </location>
</feature>
<dbReference type="GO" id="GO:0005216">
    <property type="term" value="F:monoatomic ion channel activity"/>
    <property type="evidence" value="ECO:0007669"/>
    <property type="project" value="InterPro"/>
</dbReference>
<evidence type="ECO:0000256" key="1">
    <source>
        <dbReference type="ARBA" id="ARBA00004141"/>
    </source>
</evidence>
<evidence type="ECO:0000256" key="3">
    <source>
        <dbReference type="ARBA" id="ARBA00022989"/>
    </source>
</evidence>